<protein>
    <recommendedName>
        <fullName evidence="7">PHD-type domain-containing protein</fullName>
    </recommendedName>
</protein>
<dbReference type="PANTHER" id="PTHR24102">
    <property type="entry name" value="PHD FINGER PROTEIN"/>
    <property type="match status" value="1"/>
</dbReference>
<dbReference type="CDD" id="cd15523">
    <property type="entry name" value="PHD_PHF21A"/>
    <property type="match status" value="1"/>
</dbReference>
<dbReference type="InterPro" id="IPR011011">
    <property type="entry name" value="Znf_FYVE_PHD"/>
</dbReference>
<feature type="coiled-coil region" evidence="5">
    <location>
        <begin position="30"/>
        <end position="80"/>
    </location>
</feature>
<dbReference type="InterPro" id="IPR019787">
    <property type="entry name" value="Znf_PHD-finger"/>
</dbReference>
<evidence type="ECO:0000259" key="7">
    <source>
        <dbReference type="PROSITE" id="PS50016"/>
    </source>
</evidence>
<feature type="non-terminal residue" evidence="8">
    <location>
        <position position="1"/>
    </location>
</feature>
<dbReference type="Proteomes" id="UP001159427">
    <property type="component" value="Unassembled WGS sequence"/>
</dbReference>
<evidence type="ECO:0000256" key="1">
    <source>
        <dbReference type="ARBA" id="ARBA00022723"/>
    </source>
</evidence>
<feature type="compositionally biased region" description="Low complexity" evidence="6">
    <location>
        <begin position="343"/>
        <end position="352"/>
    </location>
</feature>
<evidence type="ECO:0000313" key="8">
    <source>
        <dbReference type="EMBL" id="CAH3191953.1"/>
    </source>
</evidence>
<evidence type="ECO:0000256" key="3">
    <source>
        <dbReference type="ARBA" id="ARBA00022833"/>
    </source>
</evidence>
<keyword evidence="1" id="KW-0479">Metal-binding</keyword>
<dbReference type="InterPro" id="IPR019786">
    <property type="entry name" value="Zinc_finger_PHD-type_CS"/>
</dbReference>
<comment type="caution">
    <text evidence="8">The sequence shown here is derived from an EMBL/GenBank/DDBJ whole genome shotgun (WGS) entry which is preliminary data.</text>
</comment>
<feature type="region of interest" description="Disordered" evidence="6">
    <location>
        <begin position="103"/>
        <end position="123"/>
    </location>
</feature>
<dbReference type="EMBL" id="CALNXI010003046">
    <property type="protein sequence ID" value="CAH3191953.1"/>
    <property type="molecule type" value="Genomic_DNA"/>
</dbReference>
<keyword evidence="5" id="KW-0175">Coiled coil</keyword>
<dbReference type="PROSITE" id="PS50016">
    <property type="entry name" value="ZF_PHD_2"/>
    <property type="match status" value="1"/>
</dbReference>
<feature type="region of interest" description="Disordered" evidence="6">
    <location>
        <begin position="304"/>
        <end position="368"/>
    </location>
</feature>
<sequence length="463" mass="52298">LLRERIHGTPQKFNLLERTKIPGKKQRLSVMELEKLRAQLKSQLQQHQVLIQQIKTDPQNPDLQKKLQSLQAHITSLSEQQSHVVKQLRQELINKTELRTEENTIKSPLGDNNSSNITSLEGKESTFPVNKPLIKLEPSTKMELPIKTEPMDVKPVKLVQPQKPLPIQLPRIKPKPPPVVIVSSQHGNIEFSGQSVSPVHMGSAVFTTVKSVQSQVGNPIRVPTHYQPNNKARPGAIRYSGRPFTSHHLQPILPRPAIENKFTPPQNFNKRPEKPLEPKKMEFMAALGLITPQTLIELQLKRQERKRRSNCISPQNALEIDPEPKRIKKITMLPVKRGRGRPPKFSSSSAPNSPNPSSPVPNGYTENGKHKKFKYKRFITGDSPADEDDNHDEVCEICRESGELLLCDTCNLVYHMSCLDPPLTAVPPGMWLCPKCKEKVKDDEPMPWPGTLAVVHSYLAHKT</sequence>
<feature type="non-terminal residue" evidence="8">
    <location>
        <position position="463"/>
    </location>
</feature>
<organism evidence="8 9">
    <name type="scientific">Porites evermanni</name>
    <dbReference type="NCBI Taxonomy" id="104178"/>
    <lineage>
        <taxon>Eukaryota</taxon>
        <taxon>Metazoa</taxon>
        <taxon>Cnidaria</taxon>
        <taxon>Anthozoa</taxon>
        <taxon>Hexacorallia</taxon>
        <taxon>Scleractinia</taxon>
        <taxon>Fungiina</taxon>
        <taxon>Poritidae</taxon>
        <taxon>Porites</taxon>
    </lineage>
</organism>
<reference evidence="8 9" key="1">
    <citation type="submission" date="2022-05" db="EMBL/GenBank/DDBJ databases">
        <authorList>
            <consortium name="Genoscope - CEA"/>
            <person name="William W."/>
        </authorList>
    </citation>
    <scope>NUCLEOTIDE SEQUENCE [LARGE SCALE GENOMIC DNA]</scope>
</reference>
<feature type="compositionally biased region" description="Polar residues" evidence="6">
    <location>
        <begin position="110"/>
        <end position="119"/>
    </location>
</feature>
<keyword evidence="2 4" id="KW-0863">Zinc-finger</keyword>
<feature type="region of interest" description="Disordered" evidence="6">
    <location>
        <begin position="257"/>
        <end position="276"/>
    </location>
</feature>
<dbReference type="PANTHER" id="PTHR24102:SF28">
    <property type="entry name" value="PHD-TYPE DOMAIN-CONTAINING PROTEIN"/>
    <property type="match status" value="1"/>
</dbReference>
<evidence type="ECO:0000256" key="6">
    <source>
        <dbReference type="SAM" id="MobiDB-lite"/>
    </source>
</evidence>
<evidence type="ECO:0000313" key="9">
    <source>
        <dbReference type="Proteomes" id="UP001159427"/>
    </source>
</evidence>
<evidence type="ECO:0000256" key="2">
    <source>
        <dbReference type="ARBA" id="ARBA00022771"/>
    </source>
</evidence>
<feature type="domain" description="PHD-type" evidence="7">
    <location>
        <begin position="392"/>
        <end position="439"/>
    </location>
</feature>
<dbReference type="SUPFAM" id="SSF57903">
    <property type="entry name" value="FYVE/PHD zinc finger"/>
    <property type="match status" value="1"/>
</dbReference>
<evidence type="ECO:0000256" key="4">
    <source>
        <dbReference type="PROSITE-ProRule" id="PRU00146"/>
    </source>
</evidence>
<dbReference type="InterPro" id="IPR013083">
    <property type="entry name" value="Znf_RING/FYVE/PHD"/>
</dbReference>
<accession>A0ABN8SQA2</accession>
<proteinExistence type="predicted"/>
<keyword evidence="9" id="KW-1185">Reference proteome</keyword>
<dbReference type="InterPro" id="IPR001965">
    <property type="entry name" value="Znf_PHD"/>
</dbReference>
<gene>
    <name evidence="8" type="ORF">PEVE_00022956</name>
</gene>
<dbReference type="Pfam" id="PF00628">
    <property type="entry name" value="PHD"/>
    <property type="match status" value="1"/>
</dbReference>
<keyword evidence="3" id="KW-0862">Zinc</keyword>
<dbReference type="Gene3D" id="3.30.40.10">
    <property type="entry name" value="Zinc/RING finger domain, C3HC4 (zinc finger)"/>
    <property type="match status" value="1"/>
</dbReference>
<name>A0ABN8SQA2_9CNID</name>
<evidence type="ECO:0000256" key="5">
    <source>
        <dbReference type="SAM" id="Coils"/>
    </source>
</evidence>
<dbReference type="PROSITE" id="PS01359">
    <property type="entry name" value="ZF_PHD_1"/>
    <property type="match status" value="1"/>
</dbReference>
<dbReference type="SMART" id="SM00249">
    <property type="entry name" value="PHD"/>
    <property type="match status" value="1"/>
</dbReference>